<comment type="caution">
    <text evidence="3">The sequence shown here is derived from an EMBL/GenBank/DDBJ whole genome shotgun (WGS) entry which is preliminary data.</text>
</comment>
<dbReference type="GO" id="GO:0005829">
    <property type="term" value="C:cytosol"/>
    <property type="evidence" value="ECO:0007669"/>
    <property type="project" value="TreeGrafter"/>
</dbReference>
<evidence type="ECO:0000259" key="2">
    <source>
        <dbReference type="PROSITE" id="PS50943"/>
    </source>
</evidence>
<evidence type="ECO:0000313" key="4">
    <source>
        <dbReference type="Proteomes" id="UP000093943"/>
    </source>
</evidence>
<dbReference type="PROSITE" id="PS50943">
    <property type="entry name" value="HTH_CROC1"/>
    <property type="match status" value="1"/>
</dbReference>
<dbReference type="CDD" id="cd00093">
    <property type="entry name" value="HTH_XRE"/>
    <property type="match status" value="1"/>
</dbReference>
<dbReference type="Gene3D" id="1.10.260.40">
    <property type="entry name" value="lambda repressor-like DNA-binding domains"/>
    <property type="match status" value="1"/>
</dbReference>
<dbReference type="Proteomes" id="UP000093943">
    <property type="component" value="Unassembled WGS sequence"/>
</dbReference>
<evidence type="ECO:0000256" key="1">
    <source>
        <dbReference type="ARBA" id="ARBA00023125"/>
    </source>
</evidence>
<name>A0A1A2XV96_MYCSD</name>
<dbReference type="InterPro" id="IPR001387">
    <property type="entry name" value="Cro/C1-type_HTH"/>
</dbReference>
<dbReference type="EMBL" id="LZKG01000094">
    <property type="protein sequence ID" value="OBI29073.1"/>
    <property type="molecule type" value="Genomic_DNA"/>
</dbReference>
<dbReference type="GO" id="GO:0003677">
    <property type="term" value="F:DNA binding"/>
    <property type="evidence" value="ECO:0007669"/>
    <property type="project" value="UniProtKB-KW"/>
</dbReference>
<dbReference type="PANTHER" id="PTHR46797">
    <property type="entry name" value="HTH-TYPE TRANSCRIPTIONAL REGULATOR"/>
    <property type="match status" value="1"/>
</dbReference>
<dbReference type="SMART" id="SM00530">
    <property type="entry name" value="HTH_XRE"/>
    <property type="match status" value="1"/>
</dbReference>
<reference evidence="4" key="1">
    <citation type="submission" date="2016-06" db="EMBL/GenBank/DDBJ databases">
        <authorList>
            <person name="Sutton G."/>
            <person name="Brinkac L."/>
            <person name="Sanka R."/>
            <person name="Adams M."/>
            <person name="Lau E."/>
            <person name="Sam S."/>
            <person name="Sreng N."/>
            <person name="Him V."/>
            <person name="Kerleguer A."/>
            <person name="Cheng S."/>
        </authorList>
    </citation>
    <scope>NUCLEOTIDE SEQUENCE [LARGE SCALE GENOMIC DNA]</scope>
    <source>
        <strain evidence="4">E1876</strain>
    </source>
</reference>
<sequence length="76" mass="8456">MPRLHNEETTLKTIGANVRIYREERGLSQSDLATLGEVDRSYLSQLENGKRNPSIGVLWKMAKVLRVTVSDLTAGA</sequence>
<evidence type="ECO:0000313" key="3">
    <source>
        <dbReference type="EMBL" id="OBI29073.1"/>
    </source>
</evidence>
<dbReference type="SUPFAM" id="SSF47413">
    <property type="entry name" value="lambda repressor-like DNA-binding domains"/>
    <property type="match status" value="1"/>
</dbReference>
<dbReference type="InterPro" id="IPR050807">
    <property type="entry name" value="TransReg_Diox_bact_type"/>
</dbReference>
<dbReference type="AlphaFoldDB" id="A0A1A2XV96"/>
<proteinExistence type="predicted"/>
<dbReference type="PANTHER" id="PTHR46797:SF1">
    <property type="entry name" value="METHYLPHOSPHONATE SYNTHASE"/>
    <property type="match status" value="1"/>
</dbReference>
<dbReference type="InterPro" id="IPR010982">
    <property type="entry name" value="Lambda_DNA-bd_dom_sf"/>
</dbReference>
<protein>
    <recommendedName>
        <fullName evidence="2">HTH cro/C1-type domain-containing protein</fullName>
    </recommendedName>
</protein>
<keyword evidence="1" id="KW-0238">DNA-binding</keyword>
<dbReference type="Pfam" id="PF01381">
    <property type="entry name" value="HTH_3"/>
    <property type="match status" value="1"/>
</dbReference>
<feature type="domain" description="HTH cro/C1-type" evidence="2">
    <location>
        <begin position="18"/>
        <end position="72"/>
    </location>
</feature>
<organism evidence="3 4">
    <name type="scientific">Mycolicibacter sinensis (strain JDM601)</name>
    <name type="common">Mycobacterium sinense</name>
    <dbReference type="NCBI Taxonomy" id="875328"/>
    <lineage>
        <taxon>Bacteria</taxon>
        <taxon>Bacillati</taxon>
        <taxon>Actinomycetota</taxon>
        <taxon>Actinomycetes</taxon>
        <taxon>Mycobacteriales</taxon>
        <taxon>Mycobacteriaceae</taxon>
        <taxon>Mycolicibacter</taxon>
    </lineage>
</organism>
<gene>
    <name evidence="3" type="ORF">A5710_22660</name>
</gene>
<accession>A0A1A2XV96</accession>
<dbReference type="GO" id="GO:0003700">
    <property type="term" value="F:DNA-binding transcription factor activity"/>
    <property type="evidence" value="ECO:0007669"/>
    <property type="project" value="TreeGrafter"/>
</dbReference>